<proteinExistence type="predicted"/>
<dbReference type="EMBL" id="CAKLPY010000002">
    <property type="protein sequence ID" value="CAH0996303.1"/>
    <property type="molecule type" value="Genomic_DNA"/>
</dbReference>
<reference evidence="1" key="1">
    <citation type="submission" date="2021-12" db="EMBL/GenBank/DDBJ databases">
        <authorList>
            <person name="Rodrigo-Torres L."/>
            <person name="Arahal R. D."/>
            <person name="Lucena T."/>
        </authorList>
    </citation>
    <scope>NUCLEOTIDE SEQUENCE</scope>
    <source>
        <strain evidence="1">CECT 8858</strain>
    </source>
</reference>
<name>A0ABN8EX17_9BACT</name>
<evidence type="ECO:0000313" key="2">
    <source>
        <dbReference type="Proteomes" id="UP000837932"/>
    </source>
</evidence>
<evidence type="ECO:0000313" key="1">
    <source>
        <dbReference type="EMBL" id="CAH0996303.1"/>
    </source>
</evidence>
<accession>A0ABN8EX17</accession>
<protein>
    <submittedName>
        <fullName evidence="1">Uncharacterized protein</fullName>
    </submittedName>
</protein>
<comment type="caution">
    <text evidence="1">The sequence shown here is derived from an EMBL/GenBank/DDBJ whole genome shotgun (WGS) entry which is preliminary data.</text>
</comment>
<sequence length="33" mass="4011">MFHSGKTLYHLHFLEFDVAIYTIFVEKRPQNVE</sequence>
<gene>
    <name evidence="1" type="ORF">EMA8858_02434</name>
</gene>
<dbReference type="Proteomes" id="UP000837932">
    <property type="component" value="Unassembled WGS sequence"/>
</dbReference>
<keyword evidence="2" id="KW-1185">Reference proteome</keyword>
<organism evidence="1 2">
    <name type="scientific">Emticicia aquatica</name>
    <dbReference type="NCBI Taxonomy" id="1681835"/>
    <lineage>
        <taxon>Bacteria</taxon>
        <taxon>Pseudomonadati</taxon>
        <taxon>Bacteroidota</taxon>
        <taxon>Cytophagia</taxon>
        <taxon>Cytophagales</taxon>
        <taxon>Leadbetterellaceae</taxon>
        <taxon>Emticicia</taxon>
    </lineage>
</organism>